<evidence type="ECO:0000313" key="2">
    <source>
        <dbReference type="EMBL" id="NIH57349.1"/>
    </source>
</evidence>
<dbReference type="Pfam" id="PF09861">
    <property type="entry name" value="Lar_N"/>
    <property type="match status" value="1"/>
</dbReference>
<dbReference type="Proteomes" id="UP000749311">
    <property type="component" value="Unassembled WGS sequence"/>
</dbReference>
<dbReference type="Gene3D" id="3.90.226.30">
    <property type="match status" value="1"/>
</dbReference>
<organism evidence="2 3">
    <name type="scientific">Brooklawnia cerclae</name>
    <dbReference type="NCBI Taxonomy" id="349934"/>
    <lineage>
        <taxon>Bacteria</taxon>
        <taxon>Bacillati</taxon>
        <taxon>Actinomycetota</taxon>
        <taxon>Actinomycetes</taxon>
        <taxon>Propionibacteriales</taxon>
        <taxon>Propionibacteriaceae</taxon>
        <taxon>Brooklawnia</taxon>
    </lineage>
</organism>
<accession>A0ABX0SG53</accession>
<gene>
    <name evidence="2" type="ORF">FB473_001994</name>
</gene>
<dbReference type="InterPro" id="IPR048068">
    <property type="entry name" value="LarA-like"/>
</dbReference>
<comment type="caution">
    <text evidence="2">The sequence shown here is derived from an EMBL/GenBank/DDBJ whole genome shotgun (WGS) entry which is preliminary data.</text>
</comment>
<evidence type="ECO:0000259" key="1">
    <source>
        <dbReference type="Pfam" id="PF09861"/>
    </source>
</evidence>
<dbReference type="Gene3D" id="3.40.50.11440">
    <property type="match status" value="1"/>
</dbReference>
<feature type="domain" description="LarA-like N-terminal" evidence="1">
    <location>
        <begin position="37"/>
        <end position="197"/>
    </location>
</feature>
<reference evidence="2 3" key="1">
    <citation type="submission" date="2020-02" db="EMBL/GenBank/DDBJ databases">
        <title>Sequencing the genomes of 1000 actinobacteria strains.</title>
        <authorList>
            <person name="Klenk H.-P."/>
        </authorList>
    </citation>
    <scope>NUCLEOTIDE SEQUENCE [LARGE SCALE GENOMIC DNA]</scope>
    <source>
        <strain evidence="2 3">DSM 19609</strain>
    </source>
</reference>
<evidence type="ECO:0000313" key="3">
    <source>
        <dbReference type="Proteomes" id="UP000749311"/>
    </source>
</evidence>
<dbReference type="EMBL" id="JAAMOZ010000001">
    <property type="protein sequence ID" value="NIH57349.1"/>
    <property type="molecule type" value="Genomic_DNA"/>
</dbReference>
<dbReference type="PANTHER" id="PTHR33171:SF17">
    <property type="entry name" value="LARA-LIKE N-TERMINAL DOMAIN-CONTAINING PROTEIN"/>
    <property type="match status" value="1"/>
</dbReference>
<protein>
    <submittedName>
        <fullName evidence="2">Nickel-dependent lactate racemase</fullName>
    </submittedName>
</protein>
<dbReference type="PANTHER" id="PTHR33171">
    <property type="entry name" value="LAR_N DOMAIN-CONTAINING PROTEIN"/>
    <property type="match status" value="1"/>
</dbReference>
<proteinExistence type="predicted"/>
<dbReference type="RefSeq" id="WP_167166972.1">
    <property type="nucleotide sequence ID" value="NZ_BAAAOO010000013.1"/>
</dbReference>
<name>A0ABX0SG53_9ACTN</name>
<dbReference type="InterPro" id="IPR018657">
    <property type="entry name" value="LarA-like_N"/>
</dbReference>
<sequence length="428" mass="46492">MSLPTTCPPNIGGPGYHIGDEEFEGFVADAIGQVDLEGKSLCLIIPDDTRGCPMPRILHAVHKAVIGRAASVTAVIALGTHEYMEPDEIALWTAGDANADLDEVYPGMPIVNHLWKDPEQLVSVGTISAERIHELSGGRLRQGSDVLINRTVVDADVKIIVGPILPHEVVGISGGNKYFIPGCAAHDLIDMTHWVGALITSAKMIGTPGITPVRAMINEGAHLIPGEKYCLAFVVKAYSMDLESAAFGSPEDAWANQAQVTAQTHITYVDEPFTNVIAQIPERYHDIWTAAKGFYKTEPAVADGGEVIIYAPHIDTVSEAHKEIYEIGYHCRDYFVKQWDTFKDVPWGVLAHSTHARGAGTFDPATGVEDCRLRVTFATRIPPEVCASINVGYRDPATIPALMDDPAFHVVRDAGEVLFRLASERPQQ</sequence>
<dbReference type="InterPro" id="IPR043166">
    <property type="entry name" value="LarA-like_C"/>
</dbReference>
<keyword evidence="3" id="KW-1185">Reference proteome</keyword>